<evidence type="ECO:0000313" key="1">
    <source>
        <dbReference type="EMBL" id="MFD2203931.1"/>
    </source>
</evidence>
<sequence>MRKISAILLLCCFTLYHFGYYVAYFSLNVHIEKNWEEKIYSDHTDGLLEKVLEIPMSLPYMADQEEFSSTNTLFEKDGQFFRAIKQRYIKDTLQIVYVPDSAKRNLDMTIKQWITSLVQDELPDSGNNSLLSKIFVKDYTQPTNDFDLAFTGTQEKQLIGFIFSPFENQYPGLNTPPPQQA</sequence>
<protein>
    <submittedName>
        <fullName evidence="1">Uncharacterized protein</fullName>
    </submittedName>
</protein>
<name>A0ABW5BFJ2_9BACT</name>
<comment type="caution">
    <text evidence="1">The sequence shown here is derived from an EMBL/GenBank/DDBJ whole genome shotgun (WGS) entry which is preliminary data.</text>
</comment>
<dbReference type="RefSeq" id="WP_380807069.1">
    <property type="nucleotide sequence ID" value="NZ_JBHUIV010000035.1"/>
</dbReference>
<reference evidence="2" key="1">
    <citation type="journal article" date="2019" name="Int. J. Syst. Evol. Microbiol.">
        <title>The Global Catalogue of Microorganisms (GCM) 10K type strain sequencing project: providing services to taxonomists for standard genome sequencing and annotation.</title>
        <authorList>
            <consortium name="The Broad Institute Genomics Platform"/>
            <consortium name="The Broad Institute Genome Sequencing Center for Infectious Disease"/>
            <person name="Wu L."/>
            <person name="Ma J."/>
        </authorList>
    </citation>
    <scope>NUCLEOTIDE SEQUENCE [LARGE SCALE GENOMIC DNA]</scope>
    <source>
        <strain evidence="2">KCTC 19812</strain>
    </source>
</reference>
<gene>
    <name evidence="1" type="ORF">ACFSKV_20305</name>
</gene>
<evidence type="ECO:0000313" key="2">
    <source>
        <dbReference type="Proteomes" id="UP001597414"/>
    </source>
</evidence>
<proteinExistence type="predicted"/>
<keyword evidence="2" id="KW-1185">Reference proteome</keyword>
<accession>A0ABW5BFJ2</accession>
<organism evidence="1 2">
    <name type="scientific">Shivajiella indica</name>
    <dbReference type="NCBI Taxonomy" id="872115"/>
    <lineage>
        <taxon>Bacteria</taxon>
        <taxon>Pseudomonadati</taxon>
        <taxon>Bacteroidota</taxon>
        <taxon>Cytophagia</taxon>
        <taxon>Cytophagales</taxon>
        <taxon>Cyclobacteriaceae</taxon>
        <taxon>Shivajiella</taxon>
    </lineage>
</organism>
<dbReference type="EMBL" id="JBHUIV010000035">
    <property type="protein sequence ID" value="MFD2203931.1"/>
    <property type="molecule type" value="Genomic_DNA"/>
</dbReference>
<dbReference type="Proteomes" id="UP001597414">
    <property type="component" value="Unassembled WGS sequence"/>
</dbReference>